<name>A0ACB7IYP2_PLECO</name>
<accession>A0ACB7IYP2</accession>
<gene>
    <name evidence="1" type="ORF">CCMSSC00406_0000161</name>
</gene>
<evidence type="ECO:0000313" key="1">
    <source>
        <dbReference type="EMBL" id="KAG9223150.1"/>
    </source>
</evidence>
<keyword evidence="2" id="KW-1185">Reference proteome</keyword>
<organism evidence="1 2">
    <name type="scientific">Pleurotus cornucopiae</name>
    <name type="common">Cornucopia mushroom</name>
    <dbReference type="NCBI Taxonomy" id="5321"/>
    <lineage>
        <taxon>Eukaryota</taxon>
        <taxon>Fungi</taxon>
        <taxon>Dikarya</taxon>
        <taxon>Basidiomycota</taxon>
        <taxon>Agaricomycotina</taxon>
        <taxon>Agaricomycetes</taxon>
        <taxon>Agaricomycetidae</taxon>
        <taxon>Agaricales</taxon>
        <taxon>Pleurotineae</taxon>
        <taxon>Pleurotaceae</taxon>
        <taxon>Pleurotus</taxon>
    </lineage>
</organism>
<proteinExistence type="predicted"/>
<reference evidence="1 2" key="1">
    <citation type="journal article" date="2021" name="Appl. Environ. Microbiol.">
        <title>Genetic linkage and physical mapping for an oyster mushroom Pleurotus cornucopiae and QTL analysis for the trait cap color.</title>
        <authorList>
            <person name="Zhang Y."/>
            <person name="Gao W."/>
            <person name="Sonnenberg A."/>
            <person name="Chen Q."/>
            <person name="Zhang J."/>
            <person name="Huang C."/>
        </authorList>
    </citation>
    <scope>NUCLEOTIDE SEQUENCE [LARGE SCALE GENOMIC DNA]</scope>
    <source>
        <strain evidence="1">CCMSSC00406</strain>
    </source>
</reference>
<dbReference type="EMBL" id="WQMT02000005">
    <property type="protein sequence ID" value="KAG9223150.1"/>
    <property type="molecule type" value="Genomic_DNA"/>
</dbReference>
<evidence type="ECO:0000313" key="2">
    <source>
        <dbReference type="Proteomes" id="UP000824881"/>
    </source>
</evidence>
<protein>
    <submittedName>
        <fullName evidence="1">Uncharacterized protein</fullName>
    </submittedName>
</protein>
<dbReference type="Proteomes" id="UP000824881">
    <property type="component" value="Unassembled WGS sequence"/>
</dbReference>
<comment type="caution">
    <text evidence="1">The sequence shown here is derived from an EMBL/GenBank/DDBJ whole genome shotgun (WGS) entry which is preliminary data.</text>
</comment>
<sequence length="344" mass="38410">MVFAAIVQDDQLRGLQSCNYSAMAALAFTVWDIVVSFEDEVEQIWLSAWTRLKFLYIFLRYFSLIAQVYVGDLVPCFHANLALLISSSVLVNYDRIATILTLGLAAPLYPGRSVCLLLLSFQAISSQALMMGVQVLLVLRVIALYNRVRWLRTFLSVLFLAEVVLMTVFFGISLSSMDYGVHCVITGFPITATGFLIPPILYESLLFVLTMVKFYQALRDGWGRQPVISRFMSHGIWAFGAPFVILTVNTLCMALLKGAIASVAYSWIIAIPPFAGARLILSMSHLFSRQPSMRRTTSHDQVLLDTTIMQMTYPSHTVTDAGYGSSSFSWQHGQDPNAILVVDR</sequence>